<reference evidence="1 2" key="1">
    <citation type="journal article" date="2007" name="Nature">
        <title>Evolution of genes and genomes on the Drosophila phylogeny.</title>
        <authorList>
            <consortium name="Drosophila 12 Genomes Consortium"/>
            <person name="Clark A.G."/>
            <person name="Eisen M.B."/>
            <person name="Smith D.R."/>
            <person name="Bergman C.M."/>
            <person name="Oliver B."/>
            <person name="Markow T.A."/>
            <person name="Kaufman T.C."/>
            <person name="Kellis M."/>
            <person name="Gelbart W."/>
            <person name="Iyer V.N."/>
            <person name="Pollard D.A."/>
            <person name="Sackton T.B."/>
            <person name="Larracuente A.M."/>
            <person name="Singh N.D."/>
            <person name="Abad J.P."/>
            <person name="Abt D.N."/>
            <person name="Adryan B."/>
            <person name="Aguade M."/>
            <person name="Akashi H."/>
            <person name="Anderson W.W."/>
            <person name="Aquadro C.F."/>
            <person name="Ardell D.H."/>
            <person name="Arguello R."/>
            <person name="Artieri C.G."/>
            <person name="Barbash D.A."/>
            <person name="Barker D."/>
            <person name="Barsanti P."/>
            <person name="Batterham P."/>
            <person name="Batzoglou S."/>
            <person name="Begun D."/>
            <person name="Bhutkar A."/>
            <person name="Blanco E."/>
            <person name="Bosak S.A."/>
            <person name="Bradley R.K."/>
            <person name="Brand A.D."/>
            <person name="Brent M.R."/>
            <person name="Brooks A.N."/>
            <person name="Brown R.H."/>
            <person name="Butlin R.K."/>
            <person name="Caggese C."/>
            <person name="Calvi B.R."/>
            <person name="Bernardo de Carvalho A."/>
            <person name="Caspi A."/>
            <person name="Castrezana S."/>
            <person name="Celniker S.E."/>
            <person name="Chang J.L."/>
            <person name="Chapple C."/>
            <person name="Chatterji S."/>
            <person name="Chinwalla A."/>
            <person name="Civetta A."/>
            <person name="Clifton S.W."/>
            <person name="Comeron J.M."/>
            <person name="Costello J.C."/>
            <person name="Coyne J.A."/>
            <person name="Daub J."/>
            <person name="David R.G."/>
            <person name="Delcher A.L."/>
            <person name="Delehaunty K."/>
            <person name="Do C.B."/>
            <person name="Ebling H."/>
            <person name="Edwards K."/>
            <person name="Eickbush T."/>
            <person name="Evans J.D."/>
            <person name="Filipski A."/>
            <person name="Findeiss S."/>
            <person name="Freyhult E."/>
            <person name="Fulton L."/>
            <person name="Fulton R."/>
            <person name="Garcia A.C."/>
            <person name="Gardiner A."/>
            <person name="Garfield D.A."/>
            <person name="Garvin B.E."/>
            <person name="Gibson G."/>
            <person name="Gilbert D."/>
            <person name="Gnerre S."/>
            <person name="Godfrey J."/>
            <person name="Good R."/>
            <person name="Gotea V."/>
            <person name="Gravely B."/>
            <person name="Greenberg A.J."/>
            <person name="Griffiths-Jones S."/>
            <person name="Gross S."/>
            <person name="Guigo R."/>
            <person name="Gustafson E.A."/>
            <person name="Haerty W."/>
            <person name="Hahn M.W."/>
            <person name="Halligan D.L."/>
            <person name="Halpern A.L."/>
            <person name="Halter G.M."/>
            <person name="Han M.V."/>
            <person name="Heger A."/>
            <person name="Hillier L."/>
            <person name="Hinrichs A.S."/>
            <person name="Holmes I."/>
            <person name="Hoskins R.A."/>
            <person name="Hubisz M.J."/>
            <person name="Hultmark D."/>
            <person name="Huntley M.A."/>
            <person name="Jaffe D.B."/>
            <person name="Jagadeeshan S."/>
            <person name="Jeck W.R."/>
            <person name="Johnson J."/>
            <person name="Jones C.D."/>
            <person name="Jordan W.C."/>
            <person name="Karpen G.H."/>
            <person name="Kataoka E."/>
            <person name="Keightley P.D."/>
            <person name="Kheradpour P."/>
            <person name="Kirkness E.F."/>
            <person name="Koerich L.B."/>
            <person name="Kristiansen K."/>
            <person name="Kudrna D."/>
            <person name="Kulathinal R.J."/>
            <person name="Kumar S."/>
            <person name="Kwok R."/>
            <person name="Lander E."/>
            <person name="Langley C.H."/>
            <person name="Lapoint R."/>
            <person name="Lazzaro B.P."/>
            <person name="Lee S.J."/>
            <person name="Levesque L."/>
            <person name="Li R."/>
            <person name="Lin C.F."/>
            <person name="Lin M.F."/>
            <person name="Lindblad-Toh K."/>
            <person name="Llopart A."/>
            <person name="Long M."/>
            <person name="Low L."/>
            <person name="Lozovsky E."/>
            <person name="Lu J."/>
            <person name="Luo M."/>
            <person name="Machado C.A."/>
            <person name="Makalowski W."/>
            <person name="Marzo M."/>
            <person name="Matsuda M."/>
            <person name="Matzkin L."/>
            <person name="McAllister B."/>
            <person name="McBride C.S."/>
            <person name="McKernan B."/>
            <person name="McKernan K."/>
            <person name="Mendez-Lago M."/>
            <person name="Minx P."/>
            <person name="Mollenhauer M.U."/>
            <person name="Montooth K."/>
            <person name="Mount S.M."/>
            <person name="Mu X."/>
            <person name="Myers E."/>
            <person name="Negre B."/>
            <person name="Newfeld S."/>
            <person name="Nielsen R."/>
            <person name="Noor M.A."/>
            <person name="O'Grady P."/>
            <person name="Pachter L."/>
            <person name="Papaceit M."/>
            <person name="Parisi M.J."/>
            <person name="Parisi M."/>
            <person name="Parts L."/>
            <person name="Pedersen J.S."/>
            <person name="Pesole G."/>
            <person name="Phillippy A.M."/>
            <person name="Ponting C.P."/>
            <person name="Pop M."/>
            <person name="Porcelli D."/>
            <person name="Powell J.R."/>
            <person name="Prohaska S."/>
            <person name="Pruitt K."/>
            <person name="Puig M."/>
            <person name="Quesneville H."/>
            <person name="Ram K.R."/>
            <person name="Rand D."/>
            <person name="Rasmussen M.D."/>
            <person name="Reed L.K."/>
            <person name="Reenan R."/>
            <person name="Reily A."/>
            <person name="Remington K.A."/>
            <person name="Rieger T.T."/>
            <person name="Ritchie M.G."/>
            <person name="Robin C."/>
            <person name="Rogers Y.H."/>
            <person name="Rohde C."/>
            <person name="Rozas J."/>
            <person name="Rubenfield M.J."/>
            <person name="Ruiz A."/>
            <person name="Russo S."/>
            <person name="Salzberg S.L."/>
            <person name="Sanchez-Gracia A."/>
            <person name="Saranga D.J."/>
            <person name="Sato H."/>
            <person name="Schaeffer S.W."/>
            <person name="Schatz M.C."/>
            <person name="Schlenke T."/>
            <person name="Schwartz R."/>
            <person name="Segarra C."/>
            <person name="Singh R.S."/>
            <person name="Sirot L."/>
            <person name="Sirota M."/>
            <person name="Sisneros N.B."/>
            <person name="Smith C.D."/>
            <person name="Smith T.F."/>
            <person name="Spieth J."/>
            <person name="Stage D.E."/>
            <person name="Stark A."/>
            <person name="Stephan W."/>
            <person name="Strausberg R.L."/>
            <person name="Strempel S."/>
            <person name="Sturgill D."/>
            <person name="Sutton G."/>
            <person name="Sutton G.G."/>
            <person name="Tao W."/>
            <person name="Teichmann S."/>
            <person name="Tobari Y.N."/>
            <person name="Tomimura Y."/>
            <person name="Tsolas J.M."/>
            <person name="Valente V.L."/>
            <person name="Venter E."/>
            <person name="Venter J.C."/>
            <person name="Vicario S."/>
            <person name="Vieira F.G."/>
            <person name="Vilella A.J."/>
            <person name="Villasante A."/>
            <person name="Walenz B."/>
            <person name="Wang J."/>
            <person name="Wasserman M."/>
            <person name="Watts T."/>
            <person name="Wilson D."/>
            <person name="Wilson R.K."/>
            <person name="Wing R.A."/>
            <person name="Wolfner M.F."/>
            <person name="Wong A."/>
            <person name="Wong G.K."/>
            <person name="Wu C.I."/>
            <person name="Wu G."/>
            <person name="Yamamoto D."/>
            <person name="Yang H.P."/>
            <person name="Yang S.P."/>
            <person name="Yorke J.A."/>
            <person name="Yoshida K."/>
            <person name="Zdobnov E."/>
            <person name="Zhang P."/>
            <person name="Zhang Y."/>
            <person name="Zimin A.V."/>
            <person name="Baldwin J."/>
            <person name="Abdouelleil A."/>
            <person name="Abdulkadir J."/>
            <person name="Abebe A."/>
            <person name="Abera B."/>
            <person name="Abreu J."/>
            <person name="Acer S.C."/>
            <person name="Aftuck L."/>
            <person name="Alexander A."/>
            <person name="An P."/>
            <person name="Anderson E."/>
            <person name="Anderson S."/>
            <person name="Arachi H."/>
            <person name="Azer M."/>
            <person name="Bachantsang P."/>
            <person name="Barry A."/>
            <person name="Bayul T."/>
            <person name="Berlin A."/>
            <person name="Bessette D."/>
            <person name="Bloom T."/>
            <person name="Blye J."/>
            <person name="Boguslavskiy L."/>
            <person name="Bonnet C."/>
            <person name="Boukhgalter B."/>
            <person name="Bourzgui I."/>
            <person name="Brown A."/>
            <person name="Cahill P."/>
            <person name="Channer S."/>
            <person name="Cheshatsang Y."/>
            <person name="Chuda L."/>
            <person name="Citroen M."/>
            <person name="Collymore A."/>
            <person name="Cooke P."/>
            <person name="Costello M."/>
            <person name="D'Aco K."/>
            <person name="Daza R."/>
            <person name="De Haan G."/>
            <person name="DeGray S."/>
            <person name="DeMaso C."/>
            <person name="Dhargay N."/>
            <person name="Dooley K."/>
            <person name="Dooley E."/>
            <person name="Doricent M."/>
            <person name="Dorje P."/>
            <person name="Dorjee K."/>
            <person name="Dupes A."/>
            <person name="Elong R."/>
            <person name="Falk J."/>
            <person name="Farina A."/>
            <person name="Faro S."/>
            <person name="Ferguson D."/>
            <person name="Fisher S."/>
            <person name="Foley C.D."/>
            <person name="Franke A."/>
            <person name="Friedrich D."/>
            <person name="Gadbois L."/>
            <person name="Gearin G."/>
            <person name="Gearin C.R."/>
            <person name="Giannoukos G."/>
            <person name="Goode T."/>
            <person name="Graham J."/>
            <person name="Grandbois E."/>
            <person name="Grewal S."/>
            <person name="Gyaltsen K."/>
            <person name="Hafez N."/>
            <person name="Hagos B."/>
            <person name="Hall J."/>
            <person name="Henson C."/>
            <person name="Hollinger A."/>
            <person name="Honan T."/>
            <person name="Huard M.D."/>
            <person name="Hughes L."/>
            <person name="Hurhula B."/>
            <person name="Husby M.E."/>
            <person name="Kamat A."/>
            <person name="Kanga B."/>
            <person name="Kashin S."/>
            <person name="Khazanovich D."/>
            <person name="Kisner P."/>
            <person name="Lance K."/>
            <person name="Lara M."/>
            <person name="Lee W."/>
            <person name="Lennon N."/>
            <person name="Letendre F."/>
            <person name="LeVine R."/>
            <person name="Lipovsky A."/>
            <person name="Liu X."/>
            <person name="Liu J."/>
            <person name="Liu S."/>
            <person name="Lokyitsang T."/>
            <person name="Lokyitsang Y."/>
            <person name="Lubonja R."/>
            <person name="Lui A."/>
            <person name="MacDonald P."/>
            <person name="Magnisalis V."/>
            <person name="Maru K."/>
            <person name="Matthews C."/>
            <person name="McCusker W."/>
            <person name="McDonough S."/>
            <person name="Mehta T."/>
            <person name="Meldrim J."/>
            <person name="Meneus L."/>
            <person name="Mihai O."/>
            <person name="Mihalev A."/>
            <person name="Mihova T."/>
            <person name="Mittelman R."/>
            <person name="Mlenga V."/>
            <person name="Montmayeur A."/>
            <person name="Mulrain L."/>
            <person name="Navidi A."/>
            <person name="Naylor J."/>
            <person name="Negash T."/>
            <person name="Nguyen T."/>
            <person name="Nguyen N."/>
            <person name="Nicol R."/>
            <person name="Norbu C."/>
            <person name="Norbu N."/>
            <person name="Novod N."/>
            <person name="O'Neill B."/>
            <person name="Osman S."/>
            <person name="Markiewicz E."/>
            <person name="Oyono O.L."/>
            <person name="Patti C."/>
            <person name="Phunkhang P."/>
            <person name="Pierre F."/>
            <person name="Priest M."/>
            <person name="Raghuraman S."/>
            <person name="Rege F."/>
            <person name="Reyes R."/>
            <person name="Rise C."/>
            <person name="Rogov P."/>
            <person name="Ross K."/>
            <person name="Ryan E."/>
            <person name="Settipalli S."/>
            <person name="Shea T."/>
            <person name="Sherpa N."/>
            <person name="Shi L."/>
            <person name="Shih D."/>
            <person name="Sparrow T."/>
            <person name="Spaulding J."/>
            <person name="Stalker J."/>
            <person name="Stange-Thomann N."/>
            <person name="Stavropoulos S."/>
            <person name="Stone C."/>
            <person name="Strader C."/>
            <person name="Tesfaye S."/>
            <person name="Thomson T."/>
            <person name="Thoulutsang Y."/>
            <person name="Thoulutsang D."/>
            <person name="Topham K."/>
            <person name="Topping I."/>
            <person name="Tsamla T."/>
            <person name="Vassiliev H."/>
            <person name="Vo A."/>
            <person name="Wangchuk T."/>
            <person name="Wangdi T."/>
            <person name="Weiand M."/>
            <person name="Wilkinson J."/>
            <person name="Wilson A."/>
            <person name="Yadav S."/>
            <person name="Young G."/>
            <person name="Yu Q."/>
            <person name="Zembek L."/>
            <person name="Zhong D."/>
            <person name="Zimmer A."/>
            <person name="Zwirko Z."/>
            <person name="Jaffe D.B."/>
            <person name="Alvarez P."/>
            <person name="Brockman W."/>
            <person name="Butler J."/>
            <person name="Chin C."/>
            <person name="Gnerre S."/>
            <person name="Grabherr M."/>
            <person name="Kleber M."/>
            <person name="Mauceli E."/>
            <person name="MacCallum I."/>
        </authorList>
    </citation>
    <scope>NUCLEOTIDE SEQUENCE [LARGE SCALE GENOMIC DNA]</scope>
    <source>
        <strain evidence="2">Rob3c / Tucson 14021-0248.25</strain>
    </source>
</reference>
<accession>B4ILB6</accession>
<dbReference type="Proteomes" id="UP000001292">
    <property type="component" value="Unassembled WGS sequence"/>
</dbReference>
<gene>
    <name evidence="1" type="primary">Dsec\GM13222</name>
    <name evidence="1" type="ORF">Dsec_GM13222</name>
</gene>
<sequence>MSQDAYFLVRQPPVMSSGLITITATTTTTTTTTTCKTILVLLRFTLGNRTYTFLMLCFLALRLGVPVSRRHGPQLPIVLCPLSFVPSYVLVLHLCCSNRSAGVLPVLIPFPLAPFRSAAFPTAPVV</sequence>
<dbReference type="EMBL" id="CH480868">
    <property type="protein sequence ID" value="EDW53762.1"/>
    <property type="molecule type" value="Genomic_DNA"/>
</dbReference>
<dbReference type="AlphaFoldDB" id="B4ILB6"/>
<organism evidence="2">
    <name type="scientific">Drosophila sechellia</name>
    <name type="common">Fruit fly</name>
    <dbReference type="NCBI Taxonomy" id="7238"/>
    <lineage>
        <taxon>Eukaryota</taxon>
        <taxon>Metazoa</taxon>
        <taxon>Ecdysozoa</taxon>
        <taxon>Arthropoda</taxon>
        <taxon>Hexapoda</taxon>
        <taxon>Insecta</taxon>
        <taxon>Pterygota</taxon>
        <taxon>Neoptera</taxon>
        <taxon>Endopterygota</taxon>
        <taxon>Diptera</taxon>
        <taxon>Brachycera</taxon>
        <taxon>Muscomorpha</taxon>
        <taxon>Ephydroidea</taxon>
        <taxon>Drosophilidae</taxon>
        <taxon>Drosophila</taxon>
        <taxon>Sophophora</taxon>
    </lineage>
</organism>
<evidence type="ECO:0000313" key="1">
    <source>
        <dbReference type="EMBL" id="EDW53762.1"/>
    </source>
</evidence>
<name>B4ILB6_DROSE</name>
<keyword evidence="2" id="KW-1185">Reference proteome</keyword>
<proteinExistence type="predicted"/>
<protein>
    <submittedName>
        <fullName evidence="1">GM13222</fullName>
    </submittedName>
</protein>
<dbReference type="HOGENOM" id="CLU_1983909_0_0_1"/>
<evidence type="ECO:0000313" key="2">
    <source>
        <dbReference type="Proteomes" id="UP000001292"/>
    </source>
</evidence>